<feature type="compositionally biased region" description="Polar residues" evidence="1">
    <location>
        <begin position="305"/>
        <end position="320"/>
    </location>
</feature>
<accession>A0A4R8Q7A7</accession>
<sequence length="434" mass="48361">MSLPVAIQSAIFYYLACTPCNEMKAFRKAKKKAKEDRETKRKIEMEQPGLYRHPDPFHTNPYWAEEMAMGPHLPKKSASKNTSQRGLASAGRTSTAASFGCASTVADSTTPVSPTISSDTTARKLSGDGWNRTLYQREDEELWGHNLTGMGHKIMDNIVKAGNQAGRYVEEKLGREKPITEEDRNNFYSTPRNPPVNDYHPPIVGSKPSRPDALKWMLQPPPPAKLMEGRVPVTRTGSTSTVASRRTMASEEPPLDRLVREKALQRKLRQGEKPRPDETPSESELIDSLIGTRTRSRKSTVSSRGMSNRSRSLSMDSEVSTDGELVERRRRARIRRVPITPVESSSEEDSDDDQPERTWNSMMRATSQRRPKLETISSSRSNTRQALKPRPNGTKPDAVPKDSDITPKASANPITTGKVDENTLTTPTTTTTVS</sequence>
<name>A0A4R8Q7A7_9PEZI</name>
<feature type="compositionally biased region" description="Polar residues" evidence="1">
    <location>
        <begin position="357"/>
        <end position="368"/>
    </location>
</feature>
<evidence type="ECO:0000256" key="1">
    <source>
        <dbReference type="SAM" id="MobiDB-lite"/>
    </source>
</evidence>
<protein>
    <recommendedName>
        <fullName evidence="4">Signal peptide-containing protein</fullName>
    </recommendedName>
</protein>
<feature type="compositionally biased region" description="Basic and acidic residues" evidence="1">
    <location>
        <begin position="254"/>
        <end position="278"/>
    </location>
</feature>
<gene>
    <name evidence="2" type="ORF">C8035_v012201</name>
</gene>
<dbReference type="EMBL" id="QAPG01000075">
    <property type="protein sequence ID" value="TDZ32616.1"/>
    <property type="molecule type" value="Genomic_DNA"/>
</dbReference>
<feature type="compositionally biased region" description="Polar residues" evidence="1">
    <location>
        <begin position="105"/>
        <end position="120"/>
    </location>
</feature>
<feature type="compositionally biased region" description="Acidic residues" evidence="1">
    <location>
        <begin position="345"/>
        <end position="354"/>
    </location>
</feature>
<evidence type="ECO:0008006" key="4">
    <source>
        <dbReference type="Google" id="ProtNLM"/>
    </source>
</evidence>
<feature type="compositionally biased region" description="Polar residues" evidence="1">
    <location>
        <begin position="79"/>
        <end position="97"/>
    </location>
</feature>
<feature type="compositionally biased region" description="Low complexity" evidence="1">
    <location>
        <begin position="423"/>
        <end position="434"/>
    </location>
</feature>
<organism evidence="2 3">
    <name type="scientific">Colletotrichum spinosum</name>
    <dbReference type="NCBI Taxonomy" id="1347390"/>
    <lineage>
        <taxon>Eukaryota</taxon>
        <taxon>Fungi</taxon>
        <taxon>Dikarya</taxon>
        <taxon>Ascomycota</taxon>
        <taxon>Pezizomycotina</taxon>
        <taxon>Sordariomycetes</taxon>
        <taxon>Hypocreomycetidae</taxon>
        <taxon>Glomerellales</taxon>
        <taxon>Glomerellaceae</taxon>
        <taxon>Colletotrichum</taxon>
        <taxon>Colletotrichum orbiculare species complex</taxon>
    </lineage>
</organism>
<comment type="caution">
    <text evidence="2">The sequence shown here is derived from an EMBL/GenBank/DDBJ whole genome shotgun (WGS) entry which is preliminary data.</text>
</comment>
<feature type="region of interest" description="Disordered" evidence="1">
    <location>
        <begin position="337"/>
        <end position="434"/>
    </location>
</feature>
<feature type="compositionally biased region" description="Polar residues" evidence="1">
    <location>
        <begin position="375"/>
        <end position="385"/>
    </location>
</feature>
<reference evidence="2 3" key="1">
    <citation type="submission" date="2018-11" db="EMBL/GenBank/DDBJ databases">
        <title>Genome sequence and assembly of Colletotrichum spinosum.</title>
        <authorList>
            <person name="Gan P."/>
            <person name="Shirasu K."/>
        </authorList>
    </citation>
    <scope>NUCLEOTIDE SEQUENCE [LARGE SCALE GENOMIC DNA]</scope>
    <source>
        <strain evidence="2 3">CBS 515.97</strain>
    </source>
</reference>
<dbReference type="Proteomes" id="UP000295083">
    <property type="component" value="Unassembled WGS sequence"/>
</dbReference>
<feature type="region of interest" description="Disordered" evidence="1">
    <location>
        <begin position="73"/>
        <end position="126"/>
    </location>
</feature>
<dbReference type="AlphaFoldDB" id="A0A4R8Q7A7"/>
<evidence type="ECO:0000313" key="2">
    <source>
        <dbReference type="EMBL" id="TDZ32616.1"/>
    </source>
</evidence>
<keyword evidence="3" id="KW-1185">Reference proteome</keyword>
<feature type="compositionally biased region" description="Polar residues" evidence="1">
    <location>
        <begin position="235"/>
        <end position="244"/>
    </location>
</feature>
<proteinExistence type="predicted"/>
<feature type="region of interest" description="Disordered" evidence="1">
    <location>
        <begin position="183"/>
        <end position="325"/>
    </location>
</feature>
<evidence type="ECO:0000313" key="3">
    <source>
        <dbReference type="Proteomes" id="UP000295083"/>
    </source>
</evidence>